<proteinExistence type="predicted"/>
<organism evidence="2 3">
    <name type="scientific">Exophiala xenobiotica</name>
    <dbReference type="NCBI Taxonomy" id="348802"/>
    <lineage>
        <taxon>Eukaryota</taxon>
        <taxon>Fungi</taxon>
        <taxon>Dikarya</taxon>
        <taxon>Ascomycota</taxon>
        <taxon>Pezizomycotina</taxon>
        <taxon>Eurotiomycetes</taxon>
        <taxon>Chaetothyriomycetidae</taxon>
        <taxon>Chaetothyriales</taxon>
        <taxon>Herpotrichiellaceae</taxon>
        <taxon>Exophiala</taxon>
    </lineage>
</organism>
<sequence>MASLTWGRQRRRQPLISRTSTLYKRYRCHRKARAAKWLKRSLLPLMARKSRTHSWQDIPFIRDRKPEFLAQSQQRRTYFDTLPSARESLEHSRHEPRDHRHSLRGSGSFIAVSSPSGPARWKK</sequence>
<keyword evidence="3" id="KW-1185">Reference proteome</keyword>
<protein>
    <submittedName>
        <fullName evidence="2">Uncharacterized protein</fullName>
    </submittedName>
</protein>
<evidence type="ECO:0000313" key="2">
    <source>
        <dbReference type="EMBL" id="KIW60902.1"/>
    </source>
</evidence>
<feature type="region of interest" description="Disordered" evidence="1">
    <location>
        <begin position="83"/>
        <end position="123"/>
    </location>
</feature>
<dbReference type="Proteomes" id="UP000054342">
    <property type="component" value="Unassembled WGS sequence"/>
</dbReference>
<reference evidence="2 3" key="1">
    <citation type="submission" date="2015-01" db="EMBL/GenBank/DDBJ databases">
        <title>The Genome Sequence of Exophiala xenobiotica CBS118157.</title>
        <authorList>
            <consortium name="The Broad Institute Genomics Platform"/>
            <person name="Cuomo C."/>
            <person name="de Hoog S."/>
            <person name="Gorbushina A."/>
            <person name="Stielow B."/>
            <person name="Teixiera M."/>
            <person name="Abouelleil A."/>
            <person name="Chapman S.B."/>
            <person name="Priest M."/>
            <person name="Young S.K."/>
            <person name="Wortman J."/>
            <person name="Nusbaum C."/>
            <person name="Birren B."/>
        </authorList>
    </citation>
    <scope>NUCLEOTIDE SEQUENCE [LARGE SCALE GENOMIC DNA]</scope>
    <source>
        <strain evidence="2 3">CBS 118157</strain>
    </source>
</reference>
<dbReference type="RefSeq" id="XP_013321486.1">
    <property type="nucleotide sequence ID" value="XM_013466032.1"/>
</dbReference>
<evidence type="ECO:0000256" key="1">
    <source>
        <dbReference type="SAM" id="MobiDB-lite"/>
    </source>
</evidence>
<dbReference type="HOGENOM" id="CLU_2015305_0_0_1"/>
<accession>A0A0D2DF34</accession>
<evidence type="ECO:0000313" key="3">
    <source>
        <dbReference type="Proteomes" id="UP000054342"/>
    </source>
</evidence>
<dbReference type="GeneID" id="25322991"/>
<feature type="compositionally biased region" description="Basic and acidic residues" evidence="1">
    <location>
        <begin position="87"/>
        <end position="98"/>
    </location>
</feature>
<dbReference type="EMBL" id="KN847317">
    <property type="protein sequence ID" value="KIW60902.1"/>
    <property type="molecule type" value="Genomic_DNA"/>
</dbReference>
<name>A0A0D2DF34_9EURO</name>
<dbReference type="AlphaFoldDB" id="A0A0D2DF34"/>
<gene>
    <name evidence="2" type="ORF">PV05_01083</name>
</gene>